<proteinExistence type="predicted"/>
<dbReference type="GO" id="GO:0004523">
    <property type="term" value="F:RNA-DNA hybrid ribonuclease activity"/>
    <property type="evidence" value="ECO:0007669"/>
    <property type="project" value="InterPro"/>
</dbReference>
<accession>A0A392VSG3</accession>
<sequence>MAGSEDPSLAEACTIYQAVQMALECNFREVMVENDCSTVVEMIQGAKQIPRT</sequence>
<keyword evidence="3" id="KW-1185">Reference proteome</keyword>
<comment type="caution">
    <text evidence="2">The sequence shown here is derived from an EMBL/GenBank/DDBJ whole genome shotgun (WGS) entry which is preliminary data.</text>
</comment>
<evidence type="ECO:0000259" key="1">
    <source>
        <dbReference type="Pfam" id="PF13456"/>
    </source>
</evidence>
<dbReference type="AlphaFoldDB" id="A0A392VSG3"/>
<evidence type="ECO:0000313" key="3">
    <source>
        <dbReference type="Proteomes" id="UP000265520"/>
    </source>
</evidence>
<evidence type="ECO:0000313" key="2">
    <source>
        <dbReference type="EMBL" id="MCI89635.1"/>
    </source>
</evidence>
<dbReference type="Pfam" id="PF13456">
    <property type="entry name" value="RVT_3"/>
    <property type="match status" value="1"/>
</dbReference>
<dbReference type="Proteomes" id="UP000265520">
    <property type="component" value="Unassembled WGS sequence"/>
</dbReference>
<reference evidence="2 3" key="1">
    <citation type="journal article" date="2018" name="Front. Plant Sci.">
        <title>Red Clover (Trifolium pratense) and Zigzag Clover (T. medium) - A Picture of Genomic Similarities and Differences.</title>
        <authorList>
            <person name="Dluhosova J."/>
            <person name="Istvanek J."/>
            <person name="Nedelnik J."/>
            <person name="Repkova J."/>
        </authorList>
    </citation>
    <scope>NUCLEOTIDE SEQUENCE [LARGE SCALE GENOMIC DNA]</scope>
    <source>
        <strain evidence="3">cv. 10/8</strain>
        <tissue evidence="2">Leaf</tissue>
    </source>
</reference>
<feature type="domain" description="RNase H type-1" evidence="1">
    <location>
        <begin position="3"/>
        <end position="48"/>
    </location>
</feature>
<feature type="non-terminal residue" evidence="2">
    <location>
        <position position="52"/>
    </location>
</feature>
<organism evidence="2 3">
    <name type="scientific">Trifolium medium</name>
    <dbReference type="NCBI Taxonomy" id="97028"/>
    <lineage>
        <taxon>Eukaryota</taxon>
        <taxon>Viridiplantae</taxon>
        <taxon>Streptophyta</taxon>
        <taxon>Embryophyta</taxon>
        <taxon>Tracheophyta</taxon>
        <taxon>Spermatophyta</taxon>
        <taxon>Magnoliopsida</taxon>
        <taxon>eudicotyledons</taxon>
        <taxon>Gunneridae</taxon>
        <taxon>Pentapetalae</taxon>
        <taxon>rosids</taxon>
        <taxon>fabids</taxon>
        <taxon>Fabales</taxon>
        <taxon>Fabaceae</taxon>
        <taxon>Papilionoideae</taxon>
        <taxon>50 kb inversion clade</taxon>
        <taxon>NPAAA clade</taxon>
        <taxon>Hologalegina</taxon>
        <taxon>IRL clade</taxon>
        <taxon>Trifolieae</taxon>
        <taxon>Trifolium</taxon>
    </lineage>
</organism>
<protein>
    <recommendedName>
        <fullName evidence="1">RNase H type-1 domain-containing protein</fullName>
    </recommendedName>
</protein>
<dbReference type="EMBL" id="LXQA011224314">
    <property type="protein sequence ID" value="MCI89635.1"/>
    <property type="molecule type" value="Genomic_DNA"/>
</dbReference>
<name>A0A392VSG3_9FABA</name>
<dbReference type="InterPro" id="IPR002156">
    <property type="entry name" value="RNaseH_domain"/>
</dbReference>
<dbReference type="GO" id="GO:0003676">
    <property type="term" value="F:nucleic acid binding"/>
    <property type="evidence" value="ECO:0007669"/>
    <property type="project" value="InterPro"/>
</dbReference>